<keyword evidence="2 3" id="KW-0378">Hydrolase</keyword>
<keyword evidence="4" id="KW-1185">Reference proteome</keyword>
<dbReference type="NCBIfam" id="TIGR00079">
    <property type="entry name" value="pept_deformyl"/>
    <property type="match status" value="1"/>
</dbReference>
<reference evidence="3 4" key="1">
    <citation type="journal article" date="2021" name="Nat. Commun.">
        <title>Isolation of a member of the candidate phylum Atribacteria reveals a unique cell membrane structure.</title>
        <authorList>
            <person name="Taiki K."/>
            <person name="Nobu M.K."/>
            <person name="Kusada H."/>
            <person name="Meng X.-Y."/>
            <person name="Hosoki N."/>
            <person name="Uematsu K."/>
            <person name="Yoshioka H."/>
            <person name="Kamagata Y."/>
            <person name="Tamaki H."/>
        </authorList>
    </citation>
    <scope>NUCLEOTIDE SEQUENCE [LARGE SCALE GENOMIC DNA]</scope>
    <source>
        <strain evidence="3 4">RT761</strain>
    </source>
</reference>
<dbReference type="KEGG" id="alam:RT761_00099"/>
<dbReference type="PIRSF" id="PIRSF004749">
    <property type="entry name" value="Pep_def"/>
    <property type="match status" value="1"/>
</dbReference>
<dbReference type="Gene3D" id="3.90.45.10">
    <property type="entry name" value="Peptide deformylase"/>
    <property type="match status" value="1"/>
</dbReference>
<dbReference type="InterPro" id="IPR036821">
    <property type="entry name" value="Peptide_deformylase_sf"/>
</dbReference>
<dbReference type="Pfam" id="PF01327">
    <property type="entry name" value="Pep_deformylase"/>
    <property type="match status" value="1"/>
</dbReference>
<feature type="binding site" evidence="2">
    <location>
        <position position="137"/>
    </location>
    <ligand>
        <name>Fe cation</name>
        <dbReference type="ChEBI" id="CHEBI:24875"/>
    </ligand>
</feature>
<dbReference type="PRINTS" id="PR01576">
    <property type="entry name" value="PDEFORMYLASE"/>
</dbReference>
<dbReference type="PANTHER" id="PTHR10458:SF22">
    <property type="entry name" value="PEPTIDE DEFORMYLASE"/>
    <property type="match status" value="1"/>
</dbReference>
<organism evidence="3 4">
    <name type="scientific">Atribacter laminatus</name>
    <dbReference type="NCBI Taxonomy" id="2847778"/>
    <lineage>
        <taxon>Bacteria</taxon>
        <taxon>Pseudomonadati</taxon>
        <taxon>Atribacterota</taxon>
        <taxon>Atribacteria</taxon>
        <taxon>Atribacterales</taxon>
        <taxon>Atribacteraceae</taxon>
        <taxon>Atribacter</taxon>
    </lineage>
</organism>
<comment type="catalytic activity">
    <reaction evidence="2">
        <text>N-terminal N-formyl-L-methionyl-[peptide] + H2O = N-terminal L-methionyl-[peptide] + formate</text>
        <dbReference type="Rhea" id="RHEA:24420"/>
        <dbReference type="Rhea" id="RHEA-COMP:10639"/>
        <dbReference type="Rhea" id="RHEA-COMP:10640"/>
        <dbReference type="ChEBI" id="CHEBI:15377"/>
        <dbReference type="ChEBI" id="CHEBI:15740"/>
        <dbReference type="ChEBI" id="CHEBI:49298"/>
        <dbReference type="ChEBI" id="CHEBI:64731"/>
        <dbReference type="EC" id="3.5.1.88"/>
    </reaction>
</comment>
<evidence type="ECO:0000313" key="4">
    <source>
        <dbReference type="Proteomes" id="UP000594463"/>
    </source>
</evidence>
<dbReference type="AlphaFoldDB" id="A0A7T1AJ77"/>
<keyword evidence="2" id="KW-0648">Protein biosynthesis</keyword>
<gene>
    <name evidence="2 3" type="primary">def</name>
    <name evidence="3" type="ORF">RT761_00099</name>
</gene>
<evidence type="ECO:0000256" key="1">
    <source>
        <dbReference type="ARBA" id="ARBA00010759"/>
    </source>
</evidence>
<dbReference type="EMBL" id="CP065383">
    <property type="protein sequence ID" value="QPM66913.1"/>
    <property type="molecule type" value="Genomic_DNA"/>
</dbReference>
<feature type="active site" evidence="2">
    <location>
        <position position="134"/>
    </location>
</feature>
<dbReference type="CDD" id="cd00487">
    <property type="entry name" value="Pep_deformylase"/>
    <property type="match status" value="1"/>
</dbReference>
<dbReference type="PANTHER" id="PTHR10458">
    <property type="entry name" value="PEPTIDE DEFORMYLASE"/>
    <property type="match status" value="1"/>
</dbReference>
<keyword evidence="2" id="KW-0479">Metal-binding</keyword>
<dbReference type="GO" id="GO:0006412">
    <property type="term" value="P:translation"/>
    <property type="evidence" value="ECO:0007669"/>
    <property type="project" value="UniProtKB-UniRule"/>
</dbReference>
<evidence type="ECO:0000313" key="3">
    <source>
        <dbReference type="EMBL" id="QPM66913.1"/>
    </source>
</evidence>
<accession>A0A7T1AJ77</accession>
<comment type="cofactor">
    <cofactor evidence="2">
        <name>Fe(2+)</name>
        <dbReference type="ChEBI" id="CHEBI:29033"/>
    </cofactor>
    <text evidence="2">Binds 1 Fe(2+) ion.</text>
</comment>
<dbReference type="GO" id="GO:0046872">
    <property type="term" value="F:metal ion binding"/>
    <property type="evidence" value="ECO:0007669"/>
    <property type="project" value="UniProtKB-KW"/>
</dbReference>
<feature type="binding site" evidence="2">
    <location>
        <position position="133"/>
    </location>
    <ligand>
        <name>Fe cation</name>
        <dbReference type="ChEBI" id="CHEBI:24875"/>
    </ligand>
</feature>
<dbReference type="GO" id="GO:0042586">
    <property type="term" value="F:peptide deformylase activity"/>
    <property type="evidence" value="ECO:0007669"/>
    <property type="project" value="UniProtKB-UniRule"/>
</dbReference>
<evidence type="ECO:0000256" key="2">
    <source>
        <dbReference type="HAMAP-Rule" id="MF_00163"/>
    </source>
</evidence>
<name>A0A7T1AJ77_ATRLM</name>
<sequence length="169" mass="18900">MADLNIEIYGSQVLRQKAEPVQNIDAKVKKIIQDMYDTLHEKSGLGLAANQVGILRRLVVLNNPNINEDMALINPEWKEVDTEKETGEEGCLSVPGIYSKVNRFRKIQVTAQDVQGKQLDFLADGLLARIVQHEVDHLNGILFIDRLSPTRRLVLASKLSRINSNGDNG</sequence>
<dbReference type="Proteomes" id="UP000594463">
    <property type="component" value="Chromosome"/>
</dbReference>
<comment type="function">
    <text evidence="2">Removes the formyl group from the N-terminal Met of newly synthesized proteins. Requires at least a dipeptide for an efficient rate of reaction. N-terminal L-methionine is a prerequisite for activity but the enzyme has broad specificity at other positions.</text>
</comment>
<dbReference type="InterPro" id="IPR023635">
    <property type="entry name" value="Peptide_deformylase"/>
</dbReference>
<feature type="binding site" evidence="2">
    <location>
        <position position="91"/>
    </location>
    <ligand>
        <name>Fe cation</name>
        <dbReference type="ChEBI" id="CHEBI:24875"/>
    </ligand>
</feature>
<proteinExistence type="inferred from homology"/>
<dbReference type="SUPFAM" id="SSF56420">
    <property type="entry name" value="Peptide deformylase"/>
    <property type="match status" value="1"/>
</dbReference>
<dbReference type="NCBIfam" id="NF001159">
    <property type="entry name" value="PRK00150.1-3"/>
    <property type="match status" value="1"/>
</dbReference>
<comment type="similarity">
    <text evidence="1 2">Belongs to the polypeptide deformylase family.</text>
</comment>
<dbReference type="HAMAP" id="MF_00163">
    <property type="entry name" value="Pep_deformylase"/>
    <property type="match status" value="1"/>
</dbReference>
<protein>
    <recommendedName>
        <fullName evidence="2">Peptide deformylase</fullName>
        <shortName evidence="2">PDF</shortName>
        <ecNumber evidence="2">3.5.1.88</ecNumber>
    </recommendedName>
    <alternativeName>
        <fullName evidence="2">Polypeptide deformylase</fullName>
    </alternativeName>
</protein>
<keyword evidence="2" id="KW-0408">Iron</keyword>
<dbReference type="RefSeq" id="WP_218112141.1">
    <property type="nucleotide sequence ID" value="NZ_CP065383.1"/>
</dbReference>
<dbReference type="EC" id="3.5.1.88" evidence="2"/>